<evidence type="ECO:0008006" key="3">
    <source>
        <dbReference type="Google" id="ProtNLM"/>
    </source>
</evidence>
<dbReference type="AlphaFoldDB" id="V2UQ73"/>
<sequence>MAAPQSAQSVANPQNDNSINIVVRSQIVGLWGMEIPNNKKCVEYYNFKSNNQVIIKSAAEWSTGIYEYQPSPENSKIGALALQVKYDNNQKDCSGHQQDQAGEVSQYFVQWRNINTIQFCTSEKQDKCVVTLRRVLP</sequence>
<gene>
    <name evidence="1" type="ORF">P255_01273</name>
</gene>
<evidence type="ECO:0000313" key="1">
    <source>
        <dbReference type="EMBL" id="ESK50775.1"/>
    </source>
</evidence>
<dbReference type="EMBL" id="AYEU01000006">
    <property type="protein sequence ID" value="ESK50775.1"/>
    <property type="molecule type" value="Genomic_DNA"/>
</dbReference>
<accession>V2UQ73</accession>
<protein>
    <recommendedName>
        <fullName evidence="3">Lipocalin-like domain-containing protein</fullName>
    </recommendedName>
</protein>
<reference evidence="1 2" key="1">
    <citation type="submission" date="2013-10" db="EMBL/GenBank/DDBJ databases">
        <title>The Genome Sequence of Acinetobacter brisouii CIP 110357.</title>
        <authorList>
            <consortium name="The Broad Institute Genomics Platform"/>
            <consortium name="The Broad Institute Genome Sequencing Center for Infectious Disease"/>
            <person name="Cerqueira G."/>
            <person name="Feldgarden M."/>
            <person name="Courvalin P."/>
            <person name="Grillot-Courvalin C."/>
            <person name="Clermont D."/>
            <person name="Rocha E."/>
            <person name="Yoon E.-J."/>
            <person name="Nemec A."/>
            <person name="Young S.K."/>
            <person name="Zeng Q."/>
            <person name="Gargeya S."/>
            <person name="Fitzgerald M."/>
            <person name="Abouelleil A."/>
            <person name="Alvarado L."/>
            <person name="Berlin A.M."/>
            <person name="Chapman S.B."/>
            <person name="Gainer-Dewar J."/>
            <person name="Goldberg J."/>
            <person name="Gnerre S."/>
            <person name="Griggs A."/>
            <person name="Gujja S."/>
            <person name="Hansen M."/>
            <person name="Howarth C."/>
            <person name="Imamovic A."/>
            <person name="Ireland A."/>
            <person name="Larimer J."/>
            <person name="McCowan C."/>
            <person name="Murphy C."/>
            <person name="Pearson M."/>
            <person name="Poon T.W."/>
            <person name="Priest M."/>
            <person name="Roberts A."/>
            <person name="Saif S."/>
            <person name="Shea T."/>
            <person name="Sykes S."/>
            <person name="Wortman J."/>
            <person name="Nusbaum C."/>
            <person name="Birren B."/>
        </authorList>
    </citation>
    <scope>NUCLEOTIDE SEQUENCE [LARGE SCALE GENOMIC DNA]</scope>
    <source>
        <strain evidence="1 2">CIP 110357</strain>
    </source>
</reference>
<dbReference type="HOGENOM" id="CLU_1657057_0_0_6"/>
<dbReference type="Proteomes" id="UP000018418">
    <property type="component" value="Unassembled WGS sequence"/>
</dbReference>
<proteinExistence type="predicted"/>
<dbReference type="OrthoDB" id="6656750at2"/>
<dbReference type="PATRIC" id="fig|1341683.3.peg.1260"/>
<organism evidence="1 2">
    <name type="scientific">Acinetobacter brisouii CIP 110357</name>
    <dbReference type="NCBI Taxonomy" id="1341683"/>
    <lineage>
        <taxon>Bacteria</taxon>
        <taxon>Pseudomonadati</taxon>
        <taxon>Pseudomonadota</taxon>
        <taxon>Gammaproteobacteria</taxon>
        <taxon>Moraxellales</taxon>
        <taxon>Moraxellaceae</taxon>
        <taxon>Acinetobacter</taxon>
    </lineage>
</organism>
<keyword evidence="2" id="KW-1185">Reference proteome</keyword>
<comment type="caution">
    <text evidence="1">The sequence shown here is derived from an EMBL/GenBank/DDBJ whole genome shotgun (WGS) entry which is preliminary data.</text>
</comment>
<name>V2UQ73_9GAMM</name>
<evidence type="ECO:0000313" key="2">
    <source>
        <dbReference type="Proteomes" id="UP000018418"/>
    </source>
</evidence>